<dbReference type="EMBL" id="JBHSPT010000093">
    <property type="protein sequence ID" value="MFC6059786.1"/>
    <property type="molecule type" value="Genomic_DNA"/>
</dbReference>
<organism evidence="1 2">
    <name type="scientific">Streptomyces pratens</name>
    <dbReference type="NCBI Taxonomy" id="887456"/>
    <lineage>
        <taxon>Bacteria</taxon>
        <taxon>Bacillati</taxon>
        <taxon>Actinomycetota</taxon>
        <taxon>Actinomycetes</taxon>
        <taxon>Kitasatosporales</taxon>
        <taxon>Streptomycetaceae</taxon>
        <taxon>Streptomyces</taxon>
    </lineage>
</organism>
<protein>
    <submittedName>
        <fullName evidence="1">Uncharacterized protein</fullName>
    </submittedName>
</protein>
<dbReference type="Proteomes" id="UP001596242">
    <property type="component" value="Unassembled WGS sequence"/>
</dbReference>
<reference evidence="2" key="1">
    <citation type="journal article" date="2019" name="Int. J. Syst. Evol. Microbiol.">
        <title>The Global Catalogue of Microorganisms (GCM) 10K type strain sequencing project: providing services to taxonomists for standard genome sequencing and annotation.</title>
        <authorList>
            <consortium name="The Broad Institute Genomics Platform"/>
            <consortium name="The Broad Institute Genome Sequencing Center for Infectious Disease"/>
            <person name="Wu L."/>
            <person name="Ma J."/>
        </authorList>
    </citation>
    <scope>NUCLEOTIDE SEQUENCE [LARGE SCALE GENOMIC DNA]</scope>
    <source>
        <strain evidence="2">JCM 12763</strain>
    </source>
</reference>
<accession>A0ABW1M8V6</accession>
<evidence type="ECO:0000313" key="2">
    <source>
        <dbReference type="Proteomes" id="UP001596242"/>
    </source>
</evidence>
<dbReference type="RefSeq" id="WP_386404698.1">
    <property type="nucleotide sequence ID" value="NZ_JBHSPT010000093.1"/>
</dbReference>
<name>A0ABW1M8V6_9ACTN</name>
<proteinExistence type="predicted"/>
<evidence type="ECO:0000313" key="1">
    <source>
        <dbReference type="EMBL" id="MFC6059786.1"/>
    </source>
</evidence>
<gene>
    <name evidence="1" type="ORF">ACFP50_31580</name>
</gene>
<keyword evidence="2" id="KW-1185">Reference proteome</keyword>
<sequence>MIDYRKKATVPVWTLATGDVQVPAVAGGGPMTAERLAELRGVLAALADRPIATLEVHPLPDKLDRGRGISLDAASPLAQHLSQLVTQSARGSAAAAKTTAAGEGLYVMVVPAKVAKQLGQGILRSMPSKAVAGGIRGPIVDAKGSIVAGVTFVPVGKAATAGAAGGAGATAGVAAAGSAALTVAAPLVLMAVAVGVSAHADAKRQEAIAHITELLEQLQADKLDDEHSALNGCRPAIDKATAILLDQGKLGVSLGLDSAVHAIDTALSKADIRLARWQSALDKLPDGEPVEIGTLTESFPGVDDQGGTFRTHLELAALAIALKRRVNVLQAVEQAQSEPDNLFENFTRALRSDEQRLDELEKGLAGVLLRLSALELGRPKSVRPVLTTGEVDRLMRTAYQIRGLGDGVAVNGRPTDVAIEIARERDGSVVVFPALPAEA</sequence>
<comment type="caution">
    <text evidence="1">The sequence shown here is derived from an EMBL/GenBank/DDBJ whole genome shotgun (WGS) entry which is preliminary data.</text>
</comment>